<organism evidence="9 10">
    <name type="scientific">Ferrimonas sediminum</name>
    <dbReference type="NCBI Taxonomy" id="718193"/>
    <lineage>
        <taxon>Bacteria</taxon>
        <taxon>Pseudomonadati</taxon>
        <taxon>Pseudomonadota</taxon>
        <taxon>Gammaproteobacteria</taxon>
        <taxon>Alteromonadales</taxon>
        <taxon>Ferrimonadaceae</taxon>
        <taxon>Ferrimonas</taxon>
    </lineage>
</organism>
<dbReference type="NCBIfam" id="TIGR00773">
    <property type="entry name" value="NhaA"/>
    <property type="match status" value="1"/>
</dbReference>
<dbReference type="AlphaFoldDB" id="A0A1G8TTR9"/>
<evidence type="ECO:0000256" key="2">
    <source>
        <dbReference type="ARBA" id="ARBA00022475"/>
    </source>
</evidence>
<keyword evidence="7" id="KW-0915">Sodium</keyword>
<dbReference type="InterPro" id="IPR023171">
    <property type="entry name" value="Na/H_antiporter_dom_sf"/>
</dbReference>
<feature type="transmembrane region" description="Helical" evidence="7">
    <location>
        <begin position="61"/>
        <end position="79"/>
    </location>
</feature>
<dbReference type="Proteomes" id="UP000199527">
    <property type="component" value="Unassembled WGS sequence"/>
</dbReference>
<evidence type="ECO:0000256" key="5">
    <source>
        <dbReference type="ARBA" id="ARBA00023136"/>
    </source>
</evidence>
<feature type="transmembrane region" description="Helical" evidence="7">
    <location>
        <begin position="100"/>
        <end position="119"/>
    </location>
</feature>
<dbReference type="NCBIfam" id="NF007112">
    <property type="entry name" value="PRK09561.1"/>
    <property type="match status" value="1"/>
</dbReference>
<dbReference type="PANTHER" id="PTHR30341">
    <property type="entry name" value="SODIUM ION/PROTON ANTIPORTER NHAA-RELATED"/>
    <property type="match status" value="1"/>
</dbReference>
<dbReference type="HAMAP" id="MF_01844">
    <property type="entry name" value="NhaA"/>
    <property type="match status" value="1"/>
</dbReference>
<evidence type="ECO:0000256" key="4">
    <source>
        <dbReference type="ARBA" id="ARBA00022989"/>
    </source>
</evidence>
<sequence>MGSKGSASDFQNPSASGGILLLAMVALAMLLANSSLSHLYHAFLGTPVSVQVGELKLHKPMLLWINDLLMAFFFSLVGLEVKRALLQGTLSKGRRAVLPVIAAIGGMVVPALLFLAFNANNPLAATGWAIPSVTDIAFALGVLTLLGRRVPLSLRVFLLALAIIDDLLAILIIALFYSEPLSAANLALAAFAFLSLVILNRCGVMKLVPYMLLGMVLWVAVLNSGVHATLAGVVLAFTIPLGKDRHGVSPSQFLERELHNWSTYLILPIFAFANGGVDFTNLSLPEVFSPLTLGIALGLCLGKPLGVLSFSVVAVRLGLATLPKGVGWLPLTGVAMLCGIGFTMAMFFASLAFEVGAMNYSEISRIGILLGSGISAVGGYLLLRWAYRPASGAGPTKKGRSPQTAPIKGGYENVDNSGG</sequence>
<feature type="transmembrane region" description="Helical" evidence="7">
    <location>
        <begin position="20"/>
        <end position="41"/>
    </location>
</feature>
<accession>A0A1G8TTR9</accession>
<feature type="region of interest" description="Disordered" evidence="8">
    <location>
        <begin position="391"/>
        <end position="419"/>
    </location>
</feature>
<keyword evidence="5 7" id="KW-0472">Membrane</keyword>
<dbReference type="EMBL" id="FNEM01000008">
    <property type="protein sequence ID" value="SDJ44827.1"/>
    <property type="molecule type" value="Genomic_DNA"/>
</dbReference>
<dbReference type="Gene3D" id="1.20.1530.10">
    <property type="entry name" value="Na+/H+ antiporter like domain"/>
    <property type="match status" value="1"/>
</dbReference>
<feature type="transmembrane region" description="Helical" evidence="7">
    <location>
        <begin position="327"/>
        <end position="353"/>
    </location>
</feature>
<proteinExistence type="inferred from homology"/>
<dbReference type="Pfam" id="PF06965">
    <property type="entry name" value="Na_H_antiport_1"/>
    <property type="match status" value="1"/>
</dbReference>
<keyword evidence="4 7" id="KW-1133">Transmembrane helix</keyword>
<feature type="transmembrane region" description="Helical" evidence="7">
    <location>
        <begin position="158"/>
        <end position="177"/>
    </location>
</feature>
<name>A0A1G8TTR9_9GAMM</name>
<evidence type="ECO:0000256" key="8">
    <source>
        <dbReference type="SAM" id="MobiDB-lite"/>
    </source>
</evidence>
<feature type="transmembrane region" description="Helical" evidence="7">
    <location>
        <begin position="183"/>
        <end position="200"/>
    </location>
</feature>
<keyword evidence="7" id="KW-0406">Ion transport</keyword>
<dbReference type="PANTHER" id="PTHR30341:SF0">
    <property type="entry name" value="NA(+)_H(+) ANTIPORTER NHAA"/>
    <property type="match status" value="1"/>
</dbReference>
<evidence type="ECO:0000313" key="10">
    <source>
        <dbReference type="Proteomes" id="UP000199527"/>
    </source>
</evidence>
<evidence type="ECO:0000256" key="6">
    <source>
        <dbReference type="ARBA" id="ARBA00023201"/>
    </source>
</evidence>
<protein>
    <recommendedName>
        <fullName evidence="7">Na(+)/H(+) antiporter NhaA</fullName>
    </recommendedName>
    <alternativeName>
        <fullName evidence="7">Sodium/proton antiporter NhaA</fullName>
    </alternativeName>
</protein>
<feature type="transmembrane region" description="Helical" evidence="7">
    <location>
        <begin position="212"/>
        <end position="241"/>
    </location>
</feature>
<dbReference type="GO" id="GO:0015385">
    <property type="term" value="F:sodium:proton antiporter activity"/>
    <property type="evidence" value="ECO:0007669"/>
    <property type="project" value="UniProtKB-UniRule"/>
</dbReference>
<evidence type="ECO:0000256" key="7">
    <source>
        <dbReference type="HAMAP-Rule" id="MF_01844"/>
    </source>
</evidence>
<evidence type="ECO:0000313" key="9">
    <source>
        <dbReference type="EMBL" id="SDJ44827.1"/>
    </source>
</evidence>
<evidence type="ECO:0000256" key="1">
    <source>
        <dbReference type="ARBA" id="ARBA00004429"/>
    </source>
</evidence>
<comment type="catalytic activity">
    <reaction evidence="7">
        <text>Na(+)(in) + 2 H(+)(out) = Na(+)(out) + 2 H(+)(in)</text>
        <dbReference type="Rhea" id="RHEA:29251"/>
        <dbReference type="ChEBI" id="CHEBI:15378"/>
        <dbReference type="ChEBI" id="CHEBI:29101"/>
    </reaction>
</comment>
<dbReference type="NCBIfam" id="NF007111">
    <property type="entry name" value="PRK09560.1"/>
    <property type="match status" value="1"/>
</dbReference>
<reference evidence="10" key="1">
    <citation type="submission" date="2016-10" db="EMBL/GenBank/DDBJ databases">
        <authorList>
            <person name="Varghese N."/>
            <person name="Submissions S."/>
        </authorList>
    </citation>
    <scope>NUCLEOTIDE SEQUENCE [LARGE SCALE GENOMIC DNA]</scope>
    <source>
        <strain evidence="10">DSM 23317</strain>
    </source>
</reference>
<feature type="transmembrane region" description="Helical" evidence="7">
    <location>
        <begin position="365"/>
        <end position="387"/>
    </location>
</feature>
<dbReference type="GO" id="GO:0005886">
    <property type="term" value="C:plasma membrane"/>
    <property type="evidence" value="ECO:0007669"/>
    <property type="project" value="UniProtKB-SubCell"/>
</dbReference>
<keyword evidence="3 7" id="KW-0812">Transmembrane</keyword>
<keyword evidence="10" id="KW-1185">Reference proteome</keyword>
<comment type="function">
    <text evidence="7">Na(+)/H(+) antiporter that extrudes sodium in exchange for external protons.</text>
</comment>
<comment type="similarity">
    <text evidence="7">Belongs to the NhaA Na(+)/H(+) (TC 2.A.33) antiporter family.</text>
</comment>
<keyword evidence="2 7" id="KW-1003">Cell membrane</keyword>
<keyword evidence="7" id="KW-0050">Antiport</keyword>
<feature type="transmembrane region" description="Helical" evidence="7">
    <location>
        <begin position="261"/>
        <end position="279"/>
    </location>
</feature>
<feature type="transmembrane region" description="Helical" evidence="7">
    <location>
        <begin position="291"/>
        <end position="315"/>
    </location>
</feature>
<dbReference type="GO" id="GO:0006885">
    <property type="term" value="P:regulation of pH"/>
    <property type="evidence" value="ECO:0007669"/>
    <property type="project" value="UniProtKB-UniRule"/>
</dbReference>
<keyword evidence="7" id="KW-0813">Transport</keyword>
<dbReference type="InterPro" id="IPR004670">
    <property type="entry name" value="NhaA"/>
</dbReference>
<keyword evidence="6 7" id="KW-0739">Sodium transport</keyword>
<feature type="transmembrane region" description="Helical" evidence="7">
    <location>
        <begin position="125"/>
        <end position="146"/>
    </location>
</feature>
<dbReference type="OrthoDB" id="9808135at2"/>
<evidence type="ECO:0000256" key="3">
    <source>
        <dbReference type="ARBA" id="ARBA00022692"/>
    </source>
</evidence>
<gene>
    <name evidence="7" type="primary">nhaA</name>
    <name evidence="9" type="ORF">SAMN04488540_10881</name>
</gene>
<comment type="subcellular location">
    <subcellularLocation>
        <location evidence="1">Cell inner membrane</location>
        <topology evidence="1">Multi-pass membrane protein</topology>
    </subcellularLocation>
    <subcellularLocation>
        <location evidence="7">Cell membrane</location>
        <topology evidence="7">Multi-pass membrane protein</topology>
    </subcellularLocation>
</comment>